<dbReference type="SUPFAM" id="SSF53474">
    <property type="entry name" value="alpha/beta-Hydrolases"/>
    <property type="match status" value="1"/>
</dbReference>
<reference evidence="3 4" key="1">
    <citation type="journal article" date="2013" name="Genome Announc.">
        <title>Draft Genome Sequence of an Alphaproteobacterium, Caenispirillum salinarum AK4(T), Isolated from a Solar Saltern.</title>
        <authorList>
            <person name="Khatri I."/>
            <person name="Singh A."/>
            <person name="Korpole S."/>
            <person name="Pinnaka A.K."/>
            <person name="Subramanian S."/>
        </authorList>
    </citation>
    <scope>NUCLEOTIDE SEQUENCE [LARGE SCALE GENOMIC DNA]</scope>
    <source>
        <strain evidence="3 4">AK4</strain>
    </source>
</reference>
<dbReference type="Proteomes" id="UP000009881">
    <property type="component" value="Unassembled WGS sequence"/>
</dbReference>
<dbReference type="AlphaFoldDB" id="K9H6R8"/>
<dbReference type="InterPro" id="IPR000383">
    <property type="entry name" value="Xaa-Pro-like_dom"/>
</dbReference>
<proteinExistence type="predicted"/>
<organism evidence="3 4">
    <name type="scientific">Caenispirillum salinarum AK4</name>
    <dbReference type="NCBI Taxonomy" id="1238182"/>
    <lineage>
        <taxon>Bacteria</taxon>
        <taxon>Pseudomonadati</taxon>
        <taxon>Pseudomonadota</taxon>
        <taxon>Alphaproteobacteria</taxon>
        <taxon>Rhodospirillales</taxon>
        <taxon>Novispirillaceae</taxon>
        <taxon>Caenispirillum</taxon>
    </lineage>
</organism>
<evidence type="ECO:0000256" key="1">
    <source>
        <dbReference type="SAM" id="MobiDB-lite"/>
    </source>
</evidence>
<dbReference type="Gene3D" id="3.40.50.1820">
    <property type="entry name" value="alpha/beta hydrolase"/>
    <property type="match status" value="1"/>
</dbReference>
<name>K9H6R8_9PROT</name>
<dbReference type="GO" id="GO:0016787">
    <property type="term" value="F:hydrolase activity"/>
    <property type="evidence" value="ECO:0007669"/>
    <property type="project" value="InterPro"/>
</dbReference>
<protein>
    <submittedName>
        <fullName evidence="3">Esterase</fullName>
    </submittedName>
</protein>
<gene>
    <name evidence="3" type="ORF">C882_1581</name>
</gene>
<evidence type="ECO:0000313" key="4">
    <source>
        <dbReference type="Proteomes" id="UP000009881"/>
    </source>
</evidence>
<keyword evidence="4" id="KW-1185">Reference proteome</keyword>
<sequence>MPFSPPVAATIETAPRPLFLDGPSGRLFAVLYAGRAARRALVYLPPFAEEMNRSRRMAALLGRRLAAAGEALLVVDPRGTGDSDGAFHDARWDHWRADAAAAAAWLRAQGLTPLGAVGLRSGALLALDLARAEGLDHALLWHPVTKGEMFLSQLLRVRVAAGLEAGARETVKDLRARLAASETLDVAGYPVTPGMAADLDGLMLKDMAEGYRGRLTWLQVAADPAAPVPPAVGAVVEGWMRRRVDAEIRQVAGEPFWSIEETTLAPALLEETVEVVTVPRHAPPPPAPPVHLDGTMRGTTP</sequence>
<dbReference type="eggNOG" id="COG1073">
    <property type="taxonomic scope" value="Bacteria"/>
</dbReference>
<dbReference type="InterPro" id="IPR017532">
    <property type="entry name" value="Hydrolase-2_PEP"/>
</dbReference>
<dbReference type="PATRIC" id="fig|1238182.3.peg.119"/>
<dbReference type="InterPro" id="IPR029058">
    <property type="entry name" value="AB_hydrolase_fold"/>
</dbReference>
<dbReference type="EMBL" id="ANHY01000002">
    <property type="protein sequence ID" value="EKV32744.1"/>
    <property type="molecule type" value="Genomic_DNA"/>
</dbReference>
<feature type="domain" description="Xaa-Pro dipeptidyl-peptidase-like" evidence="2">
    <location>
        <begin position="53"/>
        <end position="118"/>
    </location>
</feature>
<feature type="region of interest" description="Disordered" evidence="1">
    <location>
        <begin position="279"/>
        <end position="301"/>
    </location>
</feature>
<dbReference type="NCBIfam" id="TIGR03101">
    <property type="entry name" value="hydr2_PEP"/>
    <property type="match status" value="1"/>
</dbReference>
<evidence type="ECO:0000313" key="3">
    <source>
        <dbReference type="EMBL" id="EKV32744.1"/>
    </source>
</evidence>
<comment type="caution">
    <text evidence="3">The sequence shown here is derived from an EMBL/GenBank/DDBJ whole genome shotgun (WGS) entry which is preliminary data.</text>
</comment>
<dbReference type="ESTHER" id="9prot-k9h6r8">
    <property type="family name" value="Hydrolase-2_PEP"/>
</dbReference>
<dbReference type="OrthoDB" id="249225at2"/>
<dbReference type="Pfam" id="PF02129">
    <property type="entry name" value="Peptidase_S15"/>
    <property type="match status" value="1"/>
</dbReference>
<accession>K9H6R8</accession>
<dbReference type="RefSeq" id="WP_009538571.1">
    <property type="nucleotide sequence ID" value="NZ_ANHY01000002.1"/>
</dbReference>
<dbReference type="STRING" id="1238182.C882_1581"/>
<evidence type="ECO:0000259" key="2">
    <source>
        <dbReference type="Pfam" id="PF02129"/>
    </source>
</evidence>